<gene>
    <name evidence="1" type="ORF">HC62_04180</name>
</gene>
<comment type="caution">
    <text evidence="1">The sequence shown here is derived from an EMBL/GenBank/DDBJ whole genome shotgun (WGS) entry which is preliminary data.</text>
</comment>
<dbReference type="RefSeq" id="WP_086640741.1">
    <property type="nucleotide sequence ID" value="NZ_JOMM01000018.1"/>
</dbReference>
<sequence>MIWLLEDMLFSLERVPCIVSSDLSDQVTETANRLDEEAKASILSAPDLTEDEANELRRADEKTPSNHHALTAFDIRAGFGVETLTPEIVDFYDEGRGLHRLQLFMDANGITYKETNHDRALNDNSKIRRELYAYVFEGIDITGTITRQTAEIIIDRVMARRFALAAFGCVPGKWGRILELTSKRQSKRREEKNGHIADFPRPSYPMSEITEIFKMIGIILDKGPRQGKAGSSGRSKIVNQERLHLIRSLSECHMATYILGNRGNVAPSETAEIEPKQNNQTQFPDKPKITLPANDQTHTLEADYTTLMDLLSDMTASFADLPSSRTGECWLPLTDEKTGFQRTVHIPVPDCFVYLEESLQPIPGRYGEFLALPYPLDIPQEMLEIVRNADRPAYILNMGEERFSEAAYSVYLPKEAMAA</sequence>
<proteinExistence type="predicted"/>
<dbReference type="AlphaFoldDB" id="A0A252AAL4"/>
<protein>
    <submittedName>
        <fullName evidence="1">Uncharacterized protein</fullName>
    </submittedName>
</protein>
<evidence type="ECO:0000313" key="2">
    <source>
        <dbReference type="Proteomes" id="UP000194565"/>
    </source>
</evidence>
<evidence type="ECO:0000313" key="1">
    <source>
        <dbReference type="EMBL" id="OUI86621.1"/>
    </source>
</evidence>
<reference evidence="1 2" key="1">
    <citation type="submission" date="2014-06" db="EMBL/GenBank/DDBJ databases">
        <authorList>
            <person name="Ju J."/>
            <person name="Zhang J."/>
        </authorList>
    </citation>
    <scope>NUCLEOTIDE SEQUENCE [LARGE SCALE GENOMIC DNA]</scope>
    <source>
        <strain evidence="1">DmW_042</strain>
    </source>
</reference>
<accession>A0A252AAL4</accession>
<organism evidence="1 2">
    <name type="scientific">Acetobacter tropicalis</name>
    <dbReference type="NCBI Taxonomy" id="104102"/>
    <lineage>
        <taxon>Bacteria</taxon>
        <taxon>Pseudomonadati</taxon>
        <taxon>Pseudomonadota</taxon>
        <taxon>Alphaproteobacteria</taxon>
        <taxon>Acetobacterales</taxon>
        <taxon>Acetobacteraceae</taxon>
        <taxon>Acetobacter</taxon>
    </lineage>
</organism>
<name>A0A252AAL4_9PROT</name>
<dbReference type="Proteomes" id="UP000194565">
    <property type="component" value="Unassembled WGS sequence"/>
</dbReference>
<dbReference type="EMBL" id="JOMM01000018">
    <property type="protein sequence ID" value="OUI86621.1"/>
    <property type="molecule type" value="Genomic_DNA"/>
</dbReference>